<dbReference type="PANTHER" id="PTHR21600:SF44">
    <property type="entry name" value="RIBOSOMAL LARGE SUBUNIT PSEUDOURIDINE SYNTHASE D"/>
    <property type="match status" value="1"/>
</dbReference>
<dbReference type="InterPro" id="IPR006225">
    <property type="entry name" value="PsdUridine_synth_RluC/D"/>
</dbReference>
<evidence type="ECO:0000256" key="1">
    <source>
        <dbReference type="ARBA" id="ARBA00000073"/>
    </source>
</evidence>
<dbReference type="GO" id="GO:0003723">
    <property type="term" value="F:RNA binding"/>
    <property type="evidence" value="ECO:0007669"/>
    <property type="project" value="UniProtKB-KW"/>
</dbReference>
<evidence type="ECO:0000256" key="3">
    <source>
        <dbReference type="ARBA" id="ARBA00023235"/>
    </source>
</evidence>
<dbReference type="GO" id="GO:0000455">
    <property type="term" value="P:enzyme-directed rRNA pseudouridine synthesis"/>
    <property type="evidence" value="ECO:0007669"/>
    <property type="project" value="TreeGrafter"/>
</dbReference>
<evidence type="ECO:0000256" key="5">
    <source>
        <dbReference type="PROSITE-ProRule" id="PRU00182"/>
    </source>
</evidence>
<dbReference type="EMBL" id="SLYC01000029">
    <property type="protein sequence ID" value="TCQ00558.1"/>
    <property type="molecule type" value="Genomic_DNA"/>
</dbReference>
<dbReference type="Proteomes" id="UP000295504">
    <property type="component" value="Unassembled WGS sequence"/>
</dbReference>
<dbReference type="InterPro" id="IPR006145">
    <property type="entry name" value="PsdUridine_synth_RsuA/RluA"/>
</dbReference>
<comment type="similarity">
    <text evidence="2 6">Belongs to the pseudouridine synthase RluA family.</text>
</comment>
<dbReference type="Gene3D" id="3.30.2350.10">
    <property type="entry name" value="Pseudouridine synthase"/>
    <property type="match status" value="1"/>
</dbReference>
<gene>
    <name evidence="8" type="ORF">EDD79_10295</name>
</gene>
<dbReference type="Pfam" id="PF00849">
    <property type="entry name" value="PseudoU_synth_2"/>
    <property type="match status" value="1"/>
</dbReference>
<proteinExistence type="inferred from homology"/>
<dbReference type="InterPro" id="IPR020103">
    <property type="entry name" value="PsdUridine_synth_cat_dom_sf"/>
</dbReference>
<dbReference type="GO" id="GO:0009982">
    <property type="term" value="F:pseudouridine synthase activity"/>
    <property type="evidence" value="ECO:0007669"/>
    <property type="project" value="InterPro"/>
</dbReference>
<dbReference type="EC" id="5.4.99.-" evidence="6"/>
<keyword evidence="5" id="KW-0694">RNA-binding</keyword>
<dbReference type="InterPro" id="IPR050188">
    <property type="entry name" value="RluA_PseudoU_synthase"/>
</dbReference>
<keyword evidence="9" id="KW-1185">Reference proteome</keyword>
<comment type="catalytic activity">
    <reaction evidence="1 6">
        <text>a uridine in RNA = a pseudouridine in RNA</text>
        <dbReference type="Rhea" id="RHEA:48348"/>
        <dbReference type="Rhea" id="RHEA-COMP:12068"/>
        <dbReference type="Rhea" id="RHEA-COMP:12069"/>
        <dbReference type="ChEBI" id="CHEBI:65314"/>
        <dbReference type="ChEBI" id="CHEBI:65315"/>
    </reaction>
</comment>
<keyword evidence="3 6" id="KW-0413">Isomerase</keyword>
<accession>A0A4R2TBF8</accession>
<dbReference type="InterPro" id="IPR006224">
    <property type="entry name" value="PsdUridine_synth_RluA-like_CS"/>
</dbReference>
<dbReference type="RefSeq" id="WP_132848990.1">
    <property type="nucleotide sequence ID" value="NZ_CP058648.1"/>
</dbReference>
<reference evidence="8 9" key="1">
    <citation type="submission" date="2019-03" db="EMBL/GenBank/DDBJ databases">
        <title>Genomic Encyclopedia of Type Strains, Phase IV (KMG-IV): sequencing the most valuable type-strain genomes for metagenomic binning, comparative biology and taxonomic classification.</title>
        <authorList>
            <person name="Goeker M."/>
        </authorList>
    </citation>
    <scope>NUCLEOTIDE SEQUENCE [LARGE SCALE GENOMIC DNA]</scope>
    <source>
        <strain evidence="8 9">DSM 100013</strain>
    </source>
</reference>
<dbReference type="PROSITE" id="PS01129">
    <property type="entry name" value="PSI_RLU"/>
    <property type="match status" value="1"/>
</dbReference>
<comment type="function">
    <text evidence="6">Responsible for synthesis of pseudouridine from uracil.</text>
</comment>
<dbReference type="GO" id="GO:0140098">
    <property type="term" value="F:catalytic activity, acting on RNA"/>
    <property type="evidence" value="ECO:0007669"/>
    <property type="project" value="UniProtKB-ARBA"/>
</dbReference>
<sequence length="307" mass="35826">MNYEEQNENLITFKVDEKNHGKEIKYVLKNELNVSSRLLTKLKKQESVLLNDKYAKNHTIVNMGDIIKINMDEPDNQFEPQDIPLNIVYEDIDVIIINKQPGIVVHPTKSHPTNTIANALTYYLKEKNIKCRIRFVNRLDMDTSGLLIIAKNAFTHHVISEQMQRDLVKKKYLTFVEGIVSSEEGTIDEPIYRPSEDEVKRVVDPRGQRSITKYKVIERFNTATLLEIELLTGRTHQIRVHLSHLGHPLIGDSLYGKENDLINRQALHAYYLEFFQPRFKNIVELYTNMPKDMENLRNILKNTENIL</sequence>
<dbReference type="AlphaFoldDB" id="A0A4R2TBF8"/>
<feature type="domain" description="Pseudouridine synthase RsuA/RluA-like" evidence="7">
    <location>
        <begin position="93"/>
        <end position="244"/>
    </location>
</feature>
<dbReference type="PROSITE" id="PS50889">
    <property type="entry name" value="S4"/>
    <property type="match status" value="1"/>
</dbReference>
<evidence type="ECO:0000313" key="9">
    <source>
        <dbReference type="Proteomes" id="UP000295504"/>
    </source>
</evidence>
<name>A0A4R2TBF8_9FIRM</name>
<dbReference type="SUPFAM" id="SSF55120">
    <property type="entry name" value="Pseudouridine synthase"/>
    <property type="match status" value="1"/>
</dbReference>
<evidence type="ECO:0000256" key="6">
    <source>
        <dbReference type="RuleBase" id="RU362028"/>
    </source>
</evidence>
<protein>
    <recommendedName>
        <fullName evidence="6">Pseudouridine synthase</fullName>
        <ecNumber evidence="6">5.4.99.-</ecNumber>
    </recommendedName>
</protein>
<dbReference type="CDD" id="cd02869">
    <property type="entry name" value="PseudoU_synth_RluA_like"/>
    <property type="match status" value="1"/>
</dbReference>
<evidence type="ECO:0000256" key="2">
    <source>
        <dbReference type="ARBA" id="ARBA00010876"/>
    </source>
</evidence>
<evidence type="ECO:0000256" key="4">
    <source>
        <dbReference type="PIRSR" id="PIRSR606225-1"/>
    </source>
</evidence>
<dbReference type="OrthoDB" id="9807829at2"/>
<comment type="caution">
    <text evidence="8">The sequence shown here is derived from an EMBL/GenBank/DDBJ whole genome shotgun (WGS) entry which is preliminary data.</text>
</comment>
<feature type="active site" evidence="4">
    <location>
        <position position="140"/>
    </location>
</feature>
<dbReference type="NCBIfam" id="TIGR00005">
    <property type="entry name" value="rluA_subfam"/>
    <property type="match status" value="1"/>
</dbReference>
<evidence type="ECO:0000313" key="8">
    <source>
        <dbReference type="EMBL" id="TCQ00558.1"/>
    </source>
</evidence>
<dbReference type="PANTHER" id="PTHR21600">
    <property type="entry name" value="MITOCHONDRIAL RNA PSEUDOURIDINE SYNTHASE"/>
    <property type="match status" value="1"/>
</dbReference>
<evidence type="ECO:0000259" key="7">
    <source>
        <dbReference type="Pfam" id="PF00849"/>
    </source>
</evidence>
<organism evidence="8 9">
    <name type="scientific">Serpentinicella alkaliphila</name>
    <dbReference type="NCBI Taxonomy" id="1734049"/>
    <lineage>
        <taxon>Bacteria</taxon>
        <taxon>Bacillati</taxon>
        <taxon>Bacillota</taxon>
        <taxon>Clostridia</taxon>
        <taxon>Peptostreptococcales</taxon>
        <taxon>Natronincolaceae</taxon>
        <taxon>Serpentinicella</taxon>
    </lineage>
</organism>